<comment type="caution">
    <text evidence="2">The sequence shown here is derived from an EMBL/GenBank/DDBJ whole genome shotgun (WGS) entry which is preliminary data.</text>
</comment>
<evidence type="ECO:0000256" key="1">
    <source>
        <dbReference type="SAM" id="MobiDB-lite"/>
    </source>
</evidence>
<dbReference type="AlphaFoldDB" id="A0ABD0JRJ0"/>
<sequence length="140" mass="16328">MASVTVVILFNVIPSKHKIPHSNVTLSLLLDVTGTEIRGLRGWDECVKVRKSFNFYKRDRSQTSTMDKTTNRTQTANNDQKRLIAYYLFLLCHFMVEMFYCVEKICFPPSRSQWKQPQTRETKHTDRTLASKSTETVECD</sequence>
<feature type="region of interest" description="Disordered" evidence="1">
    <location>
        <begin position="111"/>
        <end position="140"/>
    </location>
</feature>
<organism evidence="2 3">
    <name type="scientific">Batillaria attramentaria</name>
    <dbReference type="NCBI Taxonomy" id="370345"/>
    <lineage>
        <taxon>Eukaryota</taxon>
        <taxon>Metazoa</taxon>
        <taxon>Spiralia</taxon>
        <taxon>Lophotrochozoa</taxon>
        <taxon>Mollusca</taxon>
        <taxon>Gastropoda</taxon>
        <taxon>Caenogastropoda</taxon>
        <taxon>Sorbeoconcha</taxon>
        <taxon>Cerithioidea</taxon>
        <taxon>Batillariidae</taxon>
        <taxon>Batillaria</taxon>
    </lineage>
</organism>
<name>A0ABD0JRJ0_9CAEN</name>
<accession>A0ABD0JRJ0</accession>
<dbReference type="EMBL" id="JACVVK020000347">
    <property type="protein sequence ID" value="KAK7477521.1"/>
    <property type="molecule type" value="Genomic_DNA"/>
</dbReference>
<dbReference type="Proteomes" id="UP001519460">
    <property type="component" value="Unassembled WGS sequence"/>
</dbReference>
<feature type="compositionally biased region" description="Basic and acidic residues" evidence="1">
    <location>
        <begin position="118"/>
        <end position="129"/>
    </location>
</feature>
<protein>
    <submittedName>
        <fullName evidence="2">Uncharacterized protein</fullName>
    </submittedName>
</protein>
<proteinExistence type="predicted"/>
<evidence type="ECO:0000313" key="3">
    <source>
        <dbReference type="Proteomes" id="UP001519460"/>
    </source>
</evidence>
<reference evidence="2 3" key="1">
    <citation type="journal article" date="2023" name="Sci. Data">
        <title>Genome assembly of the Korean intertidal mud-creeper Batillaria attramentaria.</title>
        <authorList>
            <person name="Patra A.K."/>
            <person name="Ho P.T."/>
            <person name="Jun S."/>
            <person name="Lee S.J."/>
            <person name="Kim Y."/>
            <person name="Won Y.J."/>
        </authorList>
    </citation>
    <scope>NUCLEOTIDE SEQUENCE [LARGE SCALE GENOMIC DNA]</scope>
    <source>
        <strain evidence="2">Wonlab-2016</strain>
    </source>
</reference>
<evidence type="ECO:0000313" key="2">
    <source>
        <dbReference type="EMBL" id="KAK7477521.1"/>
    </source>
</evidence>
<feature type="compositionally biased region" description="Polar residues" evidence="1">
    <location>
        <begin position="130"/>
        <end position="140"/>
    </location>
</feature>
<keyword evidence="3" id="KW-1185">Reference proteome</keyword>
<gene>
    <name evidence="2" type="ORF">BaRGS_00031206</name>
</gene>